<reference evidence="1 2" key="1">
    <citation type="journal article" date="2024" name="Chem. Sci.">
        <title>Discovery of megapolipeptins by genome mining of a Burkholderiales bacteria collection.</title>
        <authorList>
            <person name="Paulo B.S."/>
            <person name="Recchia M.J.J."/>
            <person name="Lee S."/>
            <person name="Fergusson C.H."/>
            <person name="Romanowski S.B."/>
            <person name="Hernandez A."/>
            <person name="Krull N."/>
            <person name="Liu D.Y."/>
            <person name="Cavanagh H."/>
            <person name="Bos A."/>
            <person name="Gray C.A."/>
            <person name="Murphy B.T."/>
            <person name="Linington R.G."/>
            <person name="Eustaquio A.S."/>
        </authorList>
    </citation>
    <scope>NUCLEOTIDE SEQUENCE [LARGE SCALE GENOMIC DNA]</scope>
    <source>
        <strain evidence="1 2">RL18-126-BIB-B</strain>
    </source>
</reference>
<evidence type="ECO:0000313" key="2">
    <source>
        <dbReference type="Proteomes" id="UP001629235"/>
    </source>
</evidence>
<proteinExistence type="predicted"/>
<name>A0ACC7NQ63_9BURK</name>
<comment type="caution">
    <text evidence="1">The sequence shown here is derived from an EMBL/GenBank/DDBJ whole genome shotgun (WGS) entry which is preliminary data.</text>
</comment>
<accession>A0ACC7NQ63</accession>
<sequence>MSLDERINRHEALLHRIRKFDPHWWSSTFLQASEDCRPKEEAANGIRRTSG</sequence>
<dbReference type="EMBL" id="JAQQDW010000127">
    <property type="protein sequence ID" value="MFM0108613.1"/>
    <property type="molecule type" value="Genomic_DNA"/>
</dbReference>
<protein>
    <submittedName>
        <fullName evidence="1">Uncharacterized protein</fullName>
    </submittedName>
</protein>
<evidence type="ECO:0000313" key="1">
    <source>
        <dbReference type="EMBL" id="MFM0108613.1"/>
    </source>
</evidence>
<keyword evidence="2" id="KW-1185">Reference proteome</keyword>
<organism evidence="1 2">
    <name type="scientific">Paraburkholderia rhynchosiae</name>
    <dbReference type="NCBI Taxonomy" id="487049"/>
    <lineage>
        <taxon>Bacteria</taxon>
        <taxon>Pseudomonadati</taxon>
        <taxon>Pseudomonadota</taxon>
        <taxon>Betaproteobacteria</taxon>
        <taxon>Burkholderiales</taxon>
        <taxon>Burkholderiaceae</taxon>
        <taxon>Paraburkholderia</taxon>
    </lineage>
</organism>
<dbReference type="Proteomes" id="UP001629235">
    <property type="component" value="Unassembled WGS sequence"/>
</dbReference>
<gene>
    <name evidence="1" type="ORF">PQR01_35670</name>
</gene>